<keyword evidence="2 5" id="KW-0812">Transmembrane</keyword>
<dbReference type="Proteomes" id="UP000516173">
    <property type="component" value="Chromosome"/>
</dbReference>
<evidence type="ECO:0000256" key="3">
    <source>
        <dbReference type="ARBA" id="ARBA00022989"/>
    </source>
</evidence>
<evidence type="ECO:0000313" key="6">
    <source>
        <dbReference type="EMBL" id="BCK52908.1"/>
    </source>
</evidence>
<evidence type="ECO:0008006" key="8">
    <source>
        <dbReference type="Google" id="ProtNLM"/>
    </source>
</evidence>
<dbReference type="GO" id="GO:0016020">
    <property type="term" value="C:membrane"/>
    <property type="evidence" value="ECO:0007669"/>
    <property type="project" value="UniProtKB-SubCell"/>
</dbReference>
<keyword evidence="7" id="KW-1185">Reference proteome</keyword>
<evidence type="ECO:0000256" key="1">
    <source>
        <dbReference type="ARBA" id="ARBA00004141"/>
    </source>
</evidence>
<feature type="transmembrane region" description="Helical" evidence="5">
    <location>
        <begin position="95"/>
        <end position="115"/>
    </location>
</feature>
<keyword evidence="3 5" id="KW-1133">Transmembrane helix</keyword>
<reference evidence="6 7" key="1">
    <citation type="submission" date="2020-08" db="EMBL/GenBank/DDBJ databases">
        <title>Genome Sequencing of Nocardia wallacei strain FMUON74 and assembly.</title>
        <authorList>
            <person name="Toyokawa M."/>
            <person name="Uesaka K."/>
        </authorList>
    </citation>
    <scope>NUCLEOTIDE SEQUENCE [LARGE SCALE GENOMIC DNA]</scope>
    <source>
        <strain evidence="6 7">FMUON74</strain>
    </source>
</reference>
<name>A0A7G1KCL6_9NOCA</name>
<organism evidence="6 7">
    <name type="scientific">Nocardia wallacei</name>
    <dbReference type="NCBI Taxonomy" id="480035"/>
    <lineage>
        <taxon>Bacteria</taxon>
        <taxon>Bacillati</taxon>
        <taxon>Actinomycetota</taxon>
        <taxon>Actinomycetes</taxon>
        <taxon>Mycobacteriales</taxon>
        <taxon>Nocardiaceae</taxon>
        <taxon>Nocardia</taxon>
    </lineage>
</organism>
<comment type="subcellular location">
    <subcellularLocation>
        <location evidence="1">Membrane</location>
        <topology evidence="1">Multi-pass membrane protein</topology>
    </subcellularLocation>
</comment>
<protein>
    <recommendedName>
        <fullName evidence="8">DoxX family protein</fullName>
    </recommendedName>
</protein>
<dbReference type="Pfam" id="PF13564">
    <property type="entry name" value="DoxX_2"/>
    <property type="match status" value="1"/>
</dbReference>
<evidence type="ECO:0000256" key="2">
    <source>
        <dbReference type="ARBA" id="ARBA00022692"/>
    </source>
</evidence>
<evidence type="ECO:0000256" key="5">
    <source>
        <dbReference type="SAM" id="Phobius"/>
    </source>
</evidence>
<proteinExistence type="predicted"/>
<dbReference type="EMBL" id="AP023396">
    <property type="protein sequence ID" value="BCK52908.1"/>
    <property type="molecule type" value="Genomic_DNA"/>
</dbReference>
<dbReference type="KEGG" id="nwl:NWFMUON74_06800"/>
<accession>A0A7G1KCL6</accession>
<keyword evidence="4 5" id="KW-0472">Membrane</keyword>
<dbReference type="GeneID" id="80345304"/>
<gene>
    <name evidence="6" type="ORF">NWFMUON74_06800</name>
</gene>
<evidence type="ECO:0000256" key="4">
    <source>
        <dbReference type="ARBA" id="ARBA00023136"/>
    </source>
</evidence>
<sequence length="116" mass="12002">MFAVYATVVVVAALANVAAAWVDFRRNQWVLDNMTSYGVPHSWIVPLGLAKAVGAAGLLVGLAVPLVGVVAAAYLVCYFVGAVATVLRARCYSDVIYPSGFLLFAAAALGLGVTVV</sequence>
<evidence type="ECO:0000313" key="7">
    <source>
        <dbReference type="Proteomes" id="UP000516173"/>
    </source>
</evidence>
<dbReference type="RefSeq" id="WP_187686540.1">
    <property type="nucleotide sequence ID" value="NZ_AP023396.1"/>
</dbReference>
<dbReference type="AlphaFoldDB" id="A0A7G1KCL6"/>
<dbReference type="InterPro" id="IPR032808">
    <property type="entry name" value="DoxX"/>
</dbReference>